<gene>
    <name evidence="11" type="ORF">V9T40_005648</name>
</gene>
<feature type="compositionally biased region" description="Low complexity" evidence="10">
    <location>
        <begin position="35"/>
        <end position="57"/>
    </location>
</feature>
<feature type="region of interest" description="Disordered" evidence="10">
    <location>
        <begin position="35"/>
        <end position="60"/>
    </location>
</feature>
<keyword evidence="6" id="KW-0333">Golgi apparatus</keyword>
<evidence type="ECO:0000256" key="4">
    <source>
        <dbReference type="ARBA" id="ARBA00022448"/>
    </source>
</evidence>
<keyword evidence="5" id="KW-0653">Protein transport</keyword>
<reference evidence="11 12" key="1">
    <citation type="submission" date="2024-03" db="EMBL/GenBank/DDBJ databases">
        <title>Adaptation during the transition from Ophiocordyceps entomopathogen to insect associate is accompanied by gene loss and intensified selection.</title>
        <authorList>
            <person name="Ward C.M."/>
            <person name="Onetto C.A."/>
            <person name="Borneman A.R."/>
        </authorList>
    </citation>
    <scope>NUCLEOTIDE SEQUENCE [LARGE SCALE GENOMIC DNA]</scope>
    <source>
        <strain evidence="11">AWRI1</strain>
        <tissue evidence="11">Single Adult Female</tissue>
    </source>
</reference>
<keyword evidence="9" id="KW-0175">Coiled coil</keyword>
<evidence type="ECO:0000256" key="10">
    <source>
        <dbReference type="SAM" id="MobiDB-lite"/>
    </source>
</evidence>
<sequence>MATDGNNHLFSNSEFTTLILIISLNSLVADLTMSYHRSPSPSSDDSNDYNDANNRNSTANVFRNDGSFLEMFKKMQNASQMKNTASGSTNAKKNVNSTSVKSERRPEDSTTSKPAPPPPVPLVGRRRGMKVLPVGKVKKLKTDDEDSSKSTKKDAWATYLEEVKKYKETYCDGESKDISAFSNEDFHAKDWINSIFKDRSESCEENDVLLQSLVTKLQLYVEQVNSAIEENCLKVVNNLPLVINKAEKLNQDVQLLSEKVQIIKRDIQAIEENTDESVNSLERLDCLKAEMESVKQALHEADNWSILAADFETHFDSGNIEKITSVLVNMQQSLNVLSNADDYEDKKMELEGLKNRLEANVSPHIVKAFTTSNFEEAAKFVKIFSEIERLPQLLKYYEKCQKGSLCQYWKSLIDSDQDLNMAEQLRSLYDMLLVNWQKQIKWCDDVFPAPNMTEMMIDLYADVLNNLDPSIASCMDTALKQHSQPLLMLLELHQISLQFQQNLDSLYVFNNEFRKKPNWGPILKSLYAPYKPYASKYGTLERQLLDSYLWESFSKLDSQADLAECIRCTSHTIPTVMNIANESLNRCNQFTRYCAIGGLLTALKCYFLKYIDKYKDVCHRLAQQVSLEENWPLLKSCLSFQQTIGEFLGETKKFENQLLKLIRNQEHNQSAETYKTLVLDSSALKEYEDLLRSVRKSDSDLSLFHNVVTTVEKLSRELHDTTYRVCFQPISHHLDKIKEVWIKLNADLRDLPDYSYSPMEYITQIGEHLITLPQHLEPFLSQENTALNSVLQVISSELEKVSVEKENYPNVLLTLVAQGTCQAYADQILNIRELNISSVRQLAADINYISNVLEELGIGLPENLHHILLLLRFSPEEYQSKSIGFPAKLVAAIRQIRKIAST</sequence>
<accession>A0AAN9TT89</accession>
<evidence type="ECO:0000256" key="6">
    <source>
        <dbReference type="ARBA" id="ARBA00023034"/>
    </source>
</evidence>
<name>A0AAN9TT89_9HEMI</name>
<feature type="coiled-coil region" evidence="9">
    <location>
        <begin position="246"/>
        <end position="273"/>
    </location>
</feature>
<dbReference type="EMBL" id="JBBCAQ010000003">
    <property type="protein sequence ID" value="KAK7604462.1"/>
    <property type="molecule type" value="Genomic_DNA"/>
</dbReference>
<dbReference type="GO" id="GO:0000139">
    <property type="term" value="C:Golgi membrane"/>
    <property type="evidence" value="ECO:0007669"/>
    <property type="project" value="UniProtKB-SubCell"/>
</dbReference>
<organism evidence="11 12">
    <name type="scientific">Parthenolecanium corni</name>
    <dbReference type="NCBI Taxonomy" id="536013"/>
    <lineage>
        <taxon>Eukaryota</taxon>
        <taxon>Metazoa</taxon>
        <taxon>Ecdysozoa</taxon>
        <taxon>Arthropoda</taxon>
        <taxon>Hexapoda</taxon>
        <taxon>Insecta</taxon>
        <taxon>Pterygota</taxon>
        <taxon>Neoptera</taxon>
        <taxon>Paraneoptera</taxon>
        <taxon>Hemiptera</taxon>
        <taxon>Sternorrhyncha</taxon>
        <taxon>Coccoidea</taxon>
        <taxon>Coccidae</taxon>
        <taxon>Parthenolecanium</taxon>
    </lineage>
</organism>
<protein>
    <recommendedName>
        <fullName evidence="3">Conserved oligomeric Golgi complex subunit 7</fullName>
    </recommendedName>
    <alternativeName>
        <fullName evidence="8">Component of oligomeric Golgi complex 7</fullName>
    </alternativeName>
</protein>
<evidence type="ECO:0000313" key="11">
    <source>
        <dbReference type="EMBL" id="KAK7604462.1"/>
    </source>
</evidence>
<evidence type="ECO:0000256" key="7">
    <source>
        <dbReference type="ARBA" id="ARBA00023136"/>
    </source>
</evidence>
<dbReference type="PANTHER" id="PTHR21443:SF0">
    <property type="entry name" value="CONSERVED OLIGOMERIC GOLGI COMPLEX SUBUNIT 7"/>
    <property type="match status" value="1"/>
</dbReference>
<feature type="region of interest" description="Disordered" evidence="10">
    <location>
        <begin position="77"/>
        <end position="152"/>
    </location>
</feature>
<evidence type="ECO:0000313" key="12">
    <source>
        <dbReference type="Proteomes" id="UP001367676"/>
    </source>
</evidence>
<dbReference type="Proteomes" id="UP001367676">
    <property type="component" value="Unassembled WGS sequence"/>
</dbReference>
<dbReference type="GO" id="GO:0006886">
    <property type="term" value="P:intracellular protein transport"/>
    <property type="evidence" value="ECO:0007669"/>
    <property type="project" value="InterPro"/>
</dbReference>
<dbReference type="InterPro" id="IPR019335">
    <property type="entry name" value="COG7"/>
</dbReference>
<dbReference type="AlphaFoldDB" id="A0AAN9TT89"/>
<comment type="similarity">
    <text evidence="2">Belongs to the COG7 family.</text>
</comment>
<dbReference type="GO" id="GO:0017119">
    <property type="term" value="C:Golgi transport complex"/>
    <property type="evidence" value="ECO:0007669"/>
    <property type="project" value="InterPro"/>
</dbReference>
<keyword evidence="12" id="KW-1185">Reference proteome</keyword>
<evidence type="ECO:0000256" key="8">
    <source>
        <dbReference type="ARBA" id="ARBA00031345"/>
    </source>
</evidence>
<evidence type="ECO:0000256" key="1">
    <source>
        <dbReference type="ARBA" id="ARBA00004395"/>
    </source>
</evidence>
<dbReference type="PANTHER" id="PTHR21443">
    <property type="entry name" value="CONSERVED OLIGOMERIC GOLGI COMPLEX COMPONENT 7"/>
    <property type="match status" value="1"/>
</dbReference>
<evidence type="ECO:0000256" key="3">
    <source>
        <dbReference type="ARBA" id="ARBA00020984"/>
    </source>
</evidence>
<evidence type="ECO:0000256" key="9">
    <source>
        <dbReference type="SAM" id="Coils"/>
    </source>
</evidence>
<comment type="subcellular location">
    <subcellularLocation>
        <location evidence="1">Golgi apparatus membrane</location>
        <topology evidence="1">Peripheral membrane protein</topology>
    </subcellularLocation>
</comment>
<dbReference type="GO" id="GO:0006890">
    <property type="term" value="P:retrograde vesicle-mediated transport, Golgi to endoplasmic reticulum"/>
    <property type="evidence" value="ECO:0007669"/>
    <property type="project" value="TreeGrafter"/>
</dbReference>
<dbReference type="Pfam" id="PF10191">
    <property type="entry name" value="COG7"/>
    <property type="match status" value="2"/>
</dbReference>
<evidence type="ECO:0000256" key="5">
    <source>
        <dbReference type="ARBA" id="ARBA00022927"/>
    </source>
</evidence>
<proteinExistence type="inferred from homology"/>
<evidence type="ECO:0000256" key="2">
    <source>
        <dbReference type="ARBA" id="ARBA00005831"/>
    </source>
</evidence>
<keyword evidence="4" id="KW-0813">Transport</keyword>
<feature type="compositionally biased region" description="Basic and acidic residues" evidence="10">
    <location>
        <begin position="101"/>
        <end position="110"/>
    </location>
</feature>
<comment type="caution">
    <text evidence="11">The sequence shown here is derived from an EMBL/GenBank/DDBJ whole genome shotgun (WGS) entry which is preliminary data.</text>
</comment>
<dbReference type="GO" id="GO:0007030">
    <property type="term" value="P:Golgi organization"/>
    <property type="evidence" value="ECO:0007669"/>
    <property type="project" value="TreeGrafter"/>
</dbReference>
<keyword evidence="7" id="KW-0472">Membrane</keyword>
<feature type="compositionally biased region" description="Polar residues" evidence="10">
    <location>
        <begin position="77"/>
        <end position="100"/>
    </location>
</feature>